<feature type="domain" description="SCAN box" evidence="2">
    <location>
        <begin position="250"/>
        <end position="322"/>
    </location>
</feature>
<sequence length="482" mass="53798">MTGLGWEVGSSWGRGLAVSGWQQFSYLSSIPVYFTLLCMGSRVFVVCCRPDYSRYPTLVHSFSLCNSPYPVSACRCTETPAHVYFQVQRSNIRDLHDEGSQLGYSGEELQKWVREEWQGIQAAERESRAAERELSKLKLKAEIEASKAAAAASAAAAGTTVQSVTSVVNPPKIPAFDESKDEIDTYISRFERVAEGAGWSRAIWPTALASLLTGRALEMYHMFTDEVVLDFSKFKAALLKGYDVTSEGCRTRFRISRFREGESASQFICRLRKYVCKWVEADGCEQTYKALLDLIVREQFINMCPSSLTIFLKECHVCDSNECAEETDRWIDAHGHPASTTKMKPARKIDGEERAESIRPQARPCSVKEEKLRKPGSVEDQKVTAMLDSGATLCLVAEKLVTPEHYTGRTLKMKLATGTVVMLSEVRVRIDSPWVKGEVKAAVCQSLVYDLVVGGLDNEKVVPSLKPDPSTEECDMTEFADY</sequence>
<dbReference type="CDD" id="cd00303">
    <property type="entry name" value="retropepsin_like"/>
    <property type="match status" value="1"/>
</dbReference>
<dbReference type="GO" id="GO:0006508">
    <property type="term" value="P:proteolysis"/>
    <property type="evidence" value="ECO:0007669"/>
    <property type="project" value="InterPro"/>
</dbReference>
<protein>
    <recommendedName>
        <fullName evidence="2">SCAN box domain-containing protein</fullName>
    </recommendedName>
</protein>
<evidence type="ECO:0000256" key="1">
    <source>
        <dbReference type="SAM" id="MobiDB-lite"/>
    </source>
</evidence>
<proteinExistence type="predicted"/>
<name>A0AAE1U649_9EUCA</name>
<accession>A0AAE1U649</accession>
<dbReference type="PROSITE" id="PS00141">
    <property type="entry name" value="ASP_PROTEASE"/>
    <property type="match status" value="1"/>
</dbReference>
<dbReference type="SUPFAM" id="SSF47353">
    <property type="entry name" value="Retrovirus capsid dimerization domain-like"/>
    <property type="match status" value="1"/>
</dbReference>
<dbReference type="PROSITE" id="PS50804">
    <property type="entry name" value="SCAN_BOX"/>
    <property type="match status" value="1"/>
</dbReference>
<dbReference type="AlphaFoldDB" id="A0AAE1U649"/>
<dbReference type="Pfam" id="PF02023">
    <property type="entry name" value="SCAN"/>
    <property type="match status" value="1"/>
</dbReference>
<dbReference type="PANTHER" id="PTHR46888:SF1">
    <property type="entry name" value="RIBONUCLEASE H"/>
    <property type="match status" value="1"/>
</dbReference>
<dbReference type="GO" id="GO:0004190">
    <property type="term" value="F:aspartic-type endopeptidase activity"/>
    <property type="evidence" value="ECO:0007669"/>
    <property type="project" value="InterPro"/>
</dbReference>
<evidence type="ECO:0000259" key="2">
    <source>
        <dbReference type="PROSITE" id="PS50804"/>
    </source>
</evidence>
<dbReference type="InterPro" id="IPR038269">
    <property type="entry name" value="SCAN_sf"/>
</dbReference>
<reference evidence="3" key="1">
    <citation type="submission" date="2023-11" db="EMBL/GenBank/DDBJ databases">
        <title>Genome assemblies of two species of porcelain crab, Petrolisthes cinctipes and Petrolisthes manimaculis (Anomura: Porcellanidae).</title>
        <authorList>
            <person name="Angst P."/>
        </authorList>
    </citation>
    <scope>NUCLEOTIDE SEQUENCE</scope>
    <source>
        <strain evidence="3">PB745_02</strain>
        <tissue evidence="3">Gill</tissue>
    </source>
</reference>
<dbReference type="EMBL" id="JAWZYT010001988">
    <property type="protein sequence ID" value="KAK4307610.1"/>
    <property type="molecule type" value="Genomic_DNA"/>
</dbReference>
<dbReference type="Gene3D" id="1.10.4020.10">
    <property type="entry name" value="DNA breaking-rejoining enzymes"/>
    <property type="match status" value="1"/>
</dbReference>
<feature type="region of interest" description="Disordered" evidence="1">
    <location>
        <begin position="335"/>
        <end position="355"/>
    </location>
</feature>
<evidence type="ECO:0000313" key="3">
    <source>
        <dbReference type="EMBL" id="KAK4307610.1"/>
    </source>
</evidence>
<dbReference type="InterPro" id="IPR001969">
    <property type="entry name" value="Aspartic_peptidase_AS"/>
</dbReference>
<organism evidence="3 4">
    <name type="scientific">Petrolisthes manimaculis</name>
    <dbReference type="NCBI Taxonomy" id="1843537"/>
    <lineage>
        <taxon>Eukaryota</taxon>
        <taxon>Metazoa</taxon>
        <taxon>Ecdysozoa</taxon>
        <taxon>Arthropoda</taxon>
        <taxon>Crustacea</taxon>
        <taxon>Multicrustacea</taxon>
        <taxon>Malacostraca</taxon>
        <taxon>Eumalacostraca</taxon>
        <taxon>Eucarida</taxon>
        <taxon>Decapoda</taxon>
        <taxon>Pleocyemata</taxon>
        <taxon>Anomura</taxon>
        <taxon>Galatheoidea</taxon>
        <taxon>Porcellanidae</taxon>
        <taxon>Petrolisthes</taxon>
    </lineage>
</organism>
<keyword evidence="4" id="KW-1185">Reference proteome</keyword>
<dbReference type="PANTHER" id="PTHR46888">
    <property type="entry name" value="ZINC KNUCKLE DOMAINCONTAINING PROTEIN-RELATED"/>
    <property type="match status" value="1"/>
</dbReference>
<dbReference type="Proteomes" id="UP001292094">
    <property type="component" value="Unassembled WGS sequence"/>
</dbReference>
<evidence type="ECO:0000313" key="4">
    <source>
        <dbReference type="Proteomes" id="UP001292094"/>
    </source>
</evidence>
<gene>
    <name evidence="3" type="ORF">Pmani_020630</name>
</gene>
<dbReference type="InterPro" id="IPR003309">
    <property type="entry name" value="SCAN_dom"/>
</dbReference>
<comment type="caution">
    <text evidence="3">The sequence shown here is derived from an EMBL/GenBank/DDBJ whole genome shotgun (WGS) entry which is preliminary data.</text>
</comment>